<dbReference type="InterPro" id="IPR036237">
    <property type="entry name" value="Xyl_isomerase-like_sf"/>
</dbReference>
<keyword evidence="3" id="KW-1185">Reference proteome</keyword>
<keyword evidence="2" id="KW-0413">Isomerase</keyword>
<comment type="caution">
    <text evidence="2">The sequence shown here is derived from an EMBL/GenBank/DDBJ whole genome shotgun (WGS) entry which is preliminary data.</text>
</comment>
<gene>
    <name evidence="2" type="ORF">DDR33_21375</name>
</gene>
<dbReference type="Gene3D" id="3.20.20.150">
    <property type="entry name" value="Divalent-metal-dependent TIM barrel enzymes"/>
    <property type="match status" value="1"/>
</dbReference>
<organism evidence="2 3">
    <name type="scientific">Pararcticibacter amylolyticus</name>
    <dbReference type="NCBI Taxonomy" id="2173175"/>
    <lineage>
        <taxon>Bacteria</taxon>
        <taxon>Pseudomonadati</taxon>
        <taxon>Bacteroidota</taxon>
        <taxon>Sphingobacteriia</taxon>
        <taxon>Sphingobacteriales</taxon>
        <taxon>Sphingobacteriaceae</taxon>
        <taxon>Pararcticibacter</taxon>
    </lineage>
</organism>
<dbReference type="RefSeq" id="WP_109417840.1">
    <property type="nucleotide sequence ID" value="NZ_QEAS01000022.1"/>
</dbReference>
<evidence type="ECO:0000259" key="1">
    <source>
        <dbReference type="Pfam" id="PF01261"/>
    </source>
</evidence>
<accession>A0A2U2PBY5</accession>
<dbReference type="SUPFAM" id="SSF51658">
    <property type="entry name" value="Xylose isomerase-like"/>
    <property type="match status" value="1"/>
</dbReference>
<evidence type="ECO:0000313" key="3">
    <source>
        <dbReference type="Proteomes" id="UP000245647"/>
    </source>
</evidence>
<reference evidence="2 3" key="1">
    <citation type="submission" date="2018-04" db="EMBL/GenBank/DDBJ databases">
        <title>Pedobacter chongqingensis sp. nov., isolated from a rottenly hemp rope.</title>
        <authorList>
            <person name="Cai Y."/>
        </authorList>
    </citation>
    <scope>NUCLEOTIDE SEQUENCE [LARGE SCALE GENOMIC DNA]</scope>
    <source>
        <strain evidence="2 3">FJ4-8</strain>
    </source>
</reference>
<evidence type="ECO:0000313" key="2">
    <source>
        <dbReference type="EMBL" id="PWG78629.1"/>
    </source>
</evidence>
<feature type="domain" description="Xylose isomerase-like TIM barrel" evidence="1">
    <location>
        <begin position="51"/>
        <end position="269"/>
    </location>
</feature>
<dbReference type="PANTHER" id="PTHR12110">
    <property type="entry name" value="HYDROXYPYRUVATE ISOMERASE"/>
    <property type="match status" value="1"/>
</dbReference>
<dbReference type="Pfam" id="PF01261">
    <property type="entry name" value="AP_endonuc_2"/>
    <property type="match status" value="1"/>
</dbReference>
<dbReference type="InterPro" id="IPR013022">
    <property type="entry name" value="Xyl_isomerase-like_TIM-brl"/>
</dbReference>
<sequence length="292" mass="33070">MIRRNFLQHAGLLSAAFLLRPSFLTGRPSRKIGIQLYTLRDLIGKDVSGVLAKVAKAGYKEVEVYGFSRKDKFWGLEPRAFKQILRSHQLTSPSGHYDPGMFLAPGGKEDDLKVNIEAGAALGHSYLTVPYLDDRFRRSADDYKAIGAKFNRAGELCKQSGLRFAYHNHSFEFDRLGDTSGYDILLKETDPALVKFELDLYWAVRAGKDPVAMFKEHPGRFAMWHVKDMDRQKPDLNTEIGDGSIDFRKIFAAAKISGVKHILVEQENFAIDPYQSIARSYQYINTKLLSEI</sequence>
<dbReference type="PANTHER" id="PTHR12110:SF41">
    <property type="entry name" value="INOSOSE DEHYDRATASE"/>
    <property type="match status" value="1"/>
</dbReference>
<dbReference type="EMBL" id="QEAS01000022">
    <property type="protein sequence ID" value="PWG78629.1"/>
    <property type="molecule type" value="Genomic_DNA"/>
</dbReference>
<dbReference type="OrthoDB" id="9798407at2"/>
<dbReference type="GO" id="GO:0016853">
    <property type="term" value="F:isomerase activity"/>
    <property type="evidence" value="ECO:0007669"/>
    <property type="project" value="UniProtKB-KW"/>
</dbReference>
<dbReference type="InterPro" id="IPR050312">
    <property type="entry name" value="IolE/XylAMocC-like"/>
</dbReference>
<proteinExistence type="predicted"/>
<protein>
    <submittedName>
        <fullName evidence="2">Sugar phosphate isomerase/epimerase</fullName>
    </submittedName>
</protein>
<dbReference type="AlphaFoldDB" id="A0A2U2PBY5"/>
<name>A0A2U2PBY5_9SPHI</name>
<dbReference type="Proteomes" id="UP000245647">
    <property type="component" value="Unassembled WGS sequence"/>
</dbReference>